<dbReference type="EMBL" id="QGTS01000004">
    <property type="protein sequence ID" value="PWW10087.1"/>
    <property type="molecule type" value="Genomic_DNA"/>
</dbReference>
<feature type="region of interest" description="Disordered" evidence="1">
    <location>
        <begin position="676"/>
        <end position="717"/>
    </location>
</feature>
<organism evidence="4 5">
    <name type="scientific">Mangrovibacter plantisponsor</name>
    <dbReference type="NCBI Taxonomy" id="451513"/>
    <lineage>
        <taxon>Bacteria</taxon>
        <taxon>Pseudomonadati</taxon>
        <taxon>Pseudomonadota</taxon>
        <taxon>Gammaproteobacteria</taxon>
        <taxon>Enterobacterales</taxon>
        <taxon>Enterobacteriaceae</taxon>
        <taxon>Mangrovibacter</taxon>
    </lineage>
</organism>
<evidence type="ECO:0000259" key="3">
    <source>
        <dbReference type="Pfam" id="PF24322"/>
    </source>
</evidence>
<dbReference type="RefSeq" id="WP_110025437.1">
    <property type="nucleotide sequence ID" value="NZ_QGTS01000004.1"/>
</dbReference>
<reference evidence="4 5" key="1">
    <citation type="submission" date="2018-05" db="EMBL/GenBank/DDBJ databases">
        <title>Genomic Encyclopedia of Type Strains, Phase IV (KMG-IV): sequencing the most valuable type-strain genomes for metagenomic binning, comparative biology and taxonomic classification.</title>
        <authorList>
            <person name="Goeker M."/>
        </authorList>
    </citation>
    <scope>NUCLEOTIDE SEQUENCE [LARGE SCALE GENOMIC DNA]</scope>
    <source>
        <strain evidence="4 5">DSM 19579</strain>
    </source>
</reference>
<name>A0A317Q3L9_9ENTR</name>
<dbReference type="AlphaFoldDB" id="A0A317Q3L9"/>
<evidence type="ECO:0000313" key="5">
    <source>
        <dbReference type="Proteomes" id="UP000246744"/>
    </source>
</evidence>
<evidence type="ECO:0000256" key="1">
    <source>
        <dbReference type="SAM" id="MobiDB-lite"/>
    </source>
</evidence>
<dbReference type="InterPro" id="IPR021692">
    <property type="entry name" value="Tle3_C"/>
</dbReference>
<feature type="compositionally biased region" description="Basic and acidic residues" evidence="1">
    <location>
        <begin position="676"/>
        <end position="686"/>
    </location>
</feature>
<feature type="domain" description="Antibacterial effector protein Tle3 C-terminal" evidence="2">
    <location>
        <begin position="559"/>
        <end position="632"/>
    </location>
</feature>
<gene>
    <name evidence="4" type="ORF">DES37_104188</name>
</gene>
<sequence length="717" mass="81342">MSTHKDNASPVYNNHELGNFIGVPVETSGAMLVQQFTAGRPLPCIVILVHGVNDTGEAYQHQEKGIVAGLNTRLARNDLHIHQWGELGGQTDLSNPPQRITGSGRSPVIPFHWGYRPVDHATWLEDQRRYREEVRKLGPDAMLPYDAWLENDAKRLKKLNPEGRGFLNDNFGNVLNLAGAKDGGTFANATTCLPDMLGPGAGGVATWLAGGYSRHSKFNHNDFTHPIYQNPHRIYQFFAAQRLADLILAIRGNKDTEFDTINIVAHSQGTLLAMLANMLVKRADRTPADCVILCHSPYSLEQRFMENRLPGRQQTTRARQQTFANFCNMMATNPKYSPDGRYAPDFLQSMVNDGTLGLNHRWHSDPRHSRNNFGRVYNYFCPDDGTVSLINVQGMGWRGIPDTLARKHPNLFQRVFSQRYPVGGNPAQAPFEKLPEQPGDFIYDSWPTNASYPWNSEVTVNGDALPEVFTFTLMGHTPDEGRQRYHSGIGREDRYIDYSARSYSLVWQVKENRKVINLYGQPPRPGQKLTDKEIAGINAHYQTTFTSGYVGGNPQHREYVLFRNKTDEEIDQMEKYGDPVKLSQHSSIVMSPDVPEKVMAWDLAIGNCMAFEDPDFWQRLIRQADWRHWNNPDEFTREYYKTGELNIDKTKIYMNKPDAILPTGEFGVVNEYAPAERTEPPRHPQDPHPQVTPLPQWDMPAPAGTPLPNANHRWNKP</sequence>
<dbReference type="Pfam" id="PF11678">
    <property type="entry name" value="Tle3_C"/>
    <property type="match status" value="1"/>
</dbReference>
<comment type="caution">
    <text evidence="4">The sequence shown here is derived from an EMBL/GenBank/DDBJ whole genome shotgun (WGS) entry which is preliminary data.</text>
</comment>
<dbReference type="OrthoDB" id="8829067at2"/>
<dbReference type="InterPro" id="IPR056221">
    <property type="entry name" value="Tle3_ab_dom"/>
</dbReference>
<proteinExistence type="predicted"/>
<dbReference type="Proteomes" id="UP000246744">
    <property type="component" value="Unassembled WGS sequence"/>
</dbReference>
<protein>
    <submittedName>
        <fullName evidence="4">Uncharacterized protein DUF3274</fullName>
    </submittedName>
</protein>
<keyword evidence="5" id="KW-1185">Reference proteome</keyword>
<feature type="domain" description="T6SS Tle3 phospholipase effector alpha/beta" evidence="3">
    <location>
        <begin position="42"/>
        <end position="401"/>
    </location>
</feature>
<accession>A0A317Q3L9</accession>
<evidence type="ECO:0000259" key="2">
    <source>
        <dbReference type="Pfam" id="PF11678"/>
    </source>
</evidence>
<evidence type="ECO:0000313" key="4">
    <source>
        <dbReference type="EMBL" id="PWW10087.1"/>
    </source>
</evidence>
<dbReference type="Pfam" id="PF24322">
    <property type="entry name" value="Tle3"/>
    <property type="match status" value="1"/>
</dbReference>